<dbReference type="PANTHER" id="PTHR36838:SF1">
    <property type="entry name" value="SLR1864 PROTEIN"/>
    <property type="match status" value="1"/>
</dbReference>
<evidence type="ECO:0000256" key="5">
    <source>
        <dbReference type="ARBA" id="ARBA00022692"/>
    </source>
</evidence>
<proteinExistence type="inferred from homology"/>
<feature type="transmembrane region" description="Helical" evidence="8">
    <location>
        <begin position="160"/>
        <end position="180"/>
    </location>
</feature>
<accession>A0A3E4FAT5</accession>
<feature type="transmembrane region" description="Helical" evidence="8">
    <location>
        <begin position="6"/>
        <end position="26"/>
    </location>
</feature>
<keyword evidence="6 8" id="KW-1133">Transmembrane helix</keyword>
<dbReference type="Pfam" id="PF03547">
    <property type="entry name" value="Mem_trans"/>
    <property type="match status" value="2"/>
</dbReference>
<dbReference type="GO" id="GO:0005886">
    <property type="term" value="C:plasma membrane"/>
    <property type="evidence" value="ECO:0007669"/>
    <property type="project" value="UniProtKB-SubCell"/>
</dbReference>
<evidence type="ECO:0000256" key="1">
    <source>
        <dbReference type="ARBA" id="ARBA00004651"/>
    </source>
</evidence>
<dbReference type="RefSeq" id="WP_117494083.1">
    <property type="nucleotide sequence ID" value="NZ_QSOK01000001.1"/>
</dbReference>
<feature type="transmembrane region" description="Helical" evidence="8">
    <location>
        <begin position="192"/>
        <end position="211"/>
    </location>
</feature>
<dbReference type="EMBL" id="QSOI01000001">
    <property type="protein sequence ID" value="RGI86732.1"/>
    <property type="molecule type" value="Genomic_DNA"/>
</dbReference>
<comment type="similarity">
    <text evidence="2">Belongs to the auxin efflux carrier (TC 2.A.69) family.</text>
</comment>
<feature type="transmembrane region" description="Helical" evidence="8">
    <location>
        <begin position="38"/>
        <end position="55"/>
    </location>
</feature>
<dbReference type="InterPro" id="IPR004776">
    <property type="entry name" value="Mem_transp_PIN-like"/>
</dbReference>
<dbReference type="GO" id="GO:0055085">
    <property type="term" value="P:transmembrane transport"/>
    <property type="evidence" value="ECO:0007669"/>
    <property type="project" value="InterPro"/>
</dbReference>
<dbReference type="PANTHER" id="PTHR36838">
    <property type="entry name" value="AUXIN EFFLUX CARRIER FAMILY PROTEIN"/>
    <property type="match status" value="1"/>
</dbReference>
<keyword evidence="5 8" id="KW-0812">Transmembrane</keyword>
<keyword evidence="3" id="KW-0813">Transport</keyword>
<sequence>MELAGMTMYKTLVMTILALVGVFCYHKKIVDQEMNKKLSELVLSLFTPVLLFTSFQKDFSKELVTGLMISVLLSAIAFFLIWCICKWVVQKLDKDYAVVELVALMYSNCGFIGIPMAQGIFGAEGVFYMTAYVAMANFLLWSHGVIVMSGKSDIKSLKKVFTSPTIISIILGIICFVTQIRVPQIIEEPMEMIANMNTPMAMMVAGINIAQADLKQVFCHYRLYWLSFVKLIVMPFALVGVFYFVPVSQLVKTIVILATACPAGVTGSLFALRYEKDSVYAAEIFAMTTIISIVTVPFSMLFC</sequence>
<evidence type="ECO:0000256" key="4">
    <source>
        <dbReference type="ARBA" id="ARBA00022475"/>
    </source>
</evidence>
<comment type="subcellular location">
    <subcellularLocation>
        <location evidence="1">Cell membrane</location>
        <topology evidence="1">Multi-pass membrane protein</topology>
    </subcellularLocation>
</comment>
<dbReference type="Proteomes" id="UP000260664">
    <property type="component" value="Unassembled WGS sequence"/>
</dbReference>
<feature type="transmembrane region" description="Helical" evidence="8">
    <location>
        <begin position="223"/>
        <end position="244"/>
    </location>
</feature>
<feature type="transmembrane region" description="Helical" evidence="8">
    <location>
        <begin position="127"/>
        <end position="148"/>
    </location>
</feature>
<evidence type="ECO:0000256" key="6">
    <source>
        <dbReference type="ARBA" id="ARBA00022989"/>
    </source>
</evidence>
<dbReference type="AlphaFoldDB" id="A0A3E4FAT5"/>
<reference evidence="9 10" key="1">
    <citation type="submission" date="2018-08" db="EMBL/GenBank/DDBJ databases">
        <title>A genome reference for cultivated species of the human gut microbiota.</title>
        <authorList>
            <person name="Zou Y."/>
            <person name="Xue W."/>
            <person name="Luo G."/>
        </authorList>
    </citation>
    <scope>NUCLEOTIDE SEQUENCE [LARGE SCALE GENOMIC DNA]</scope>
    <source>
        <strain evidence="9 10">TM09-19AC</strain>
    </source>
</reference>
<protein>
    <submittedName>
        <fullName evidence="9">AEC family transporter</fullName>
    </submittedName>
</protein>
<evidence type="ECO:0000256" key="3">
    <source>
        <dbReference type="ARBA" id="ARBA00022448"/>
    </source>
</evidence>
<feature type="transmembrane region" description="Helical" evidence="8">
    <location>
        <begin position="101"/>
        <end position="121"/>
    </location>
</feature>
<gene>
    <name evidence="9" type="ORF">DXD84_00780</name>
</gene>
<comment type="caution">
    <text evidence="9">The sequence shown here is derived from an EMBL/GenBank/DDBJ whole genome shotgun (WGS) entry which is preliminary data.</text>
</comment>
<keyword evidence="4" id="KW-1003">Cell membrane</keyword>
<keyword evidence="7 8" id="KW-0472">Membrane</keyword>
<dbReference type="Gene3D" id="1.20.1530.20">
    <property type="match status" value="1"/>
</dbReference>
<evidence type="ECO:0000256" key="8">
    <source>
        <dbReference type="SAM" id="Phobius"/>
    </source>
</evidence>
<feature type="transmembrane region" description="Helical" evidence="8">
    <location>
        <begin position="284"/>
        <end position="302"/>
    </location>
</feature>
<feature type="transmembrane region" description="Helical" evidence="8">
    <location>
        <begin position="250"/>
        <end position="272"/>
    </location>
</feature>
<name>A0A3E4FAT5_9FIRM</name>
<feature type="transmembrane region" description="Helical" evidence="8">
    <location>
        <begin position="67"/>
        <end position="89"/>
    </location>
</feature>
<dbReference type="InterPro" id="IPR038770">
    <property type="entry name" value="Na+/solute_symporter_sf"/>
</dbReference>
<organism evidence="9 10">
    <name type="scientific">Dorea formicigenerans</name>
    <dbReference type="NCBI Taxonomy" id="39486"/>
    <lineage>
        <taxon>Bacteria</taxon>
        <taxon>Bacillati</taxon>
        <taxon>Bacillota</taxon>
        <taxon>Clostridia</taxon>
        <taxon>Lachnospirales</taxon>
        <taxon>Lachnospiraceae</taxon>
        <taxon>Dorea</taxon>
    </lineage>
</organism>
<evidence type="ECO:0000313" key="10">
    <source>
        <dbReference type="Proteomes" id="UP000260664"/>
    </source>
</evidence>
<evidence type="ECO:0000256" key="2">
    <source>
        <dbReference type="ARBA" id="ARBA00010145"/>
    </source>
</evidence>
<evidence type="ECO:0000313" key="9">
    <source>
        <dbReference type="EMBL" id="RGI86732.1"/>
    </source>
</evidence>
<evidence type="ECO:0000256" key="7">
    <source>
        <dbReference type="ARBA" id="ARBA00023136"/>
    </source>
</evidence>